<dbReference type="Proteomes" id="UP001396334">
    <property type="component" value="Unassembled WGS sequence"/>
</dbReference>
<feature type="compositionally biased region" description="Basic and acidic residues" evidence="1">
    <location>
        <begin position="62"/>
        <end position="77"/>
    </location>
</feature>
<dbReference type="Pfam" id="PF12776">
    <property type="entry name" value="Myb_DNA-bind_3"/>
    <property type="match status" value="1"/>
</dbReference>
<feature type="compositionally biased region" description="Basic and acidic residues" evidence="1">
    <location>
        <begin position="104"/>
        <end position="125"/>
    </location>
</feature>
<dbReference type="PANTHER" id="PTHR31704">
    <property type="entry name" value="MYB/SANT-LIKE DNA-BINDING DOMAIN PROTEIN-RELATED"/>
    <property type="match status" value="1"/>
</dbReference>
<evidence type="ECO:0000259" key="2">
    <source>
        <dbReference type="Pfam" id="PF12776"/>
    </source>
</evidence>
<proteinExistence type="predicted"/>
<dbReference type="EMBL" id="JBBPBN010000042">
    <property type="protein sequence ID" value="KAK8997917.1"/>
    <property type="molecule type" value="Genomic_DNA"/>
</dbReference>
<feature type="compositionally biased region" description="Polar residues" evidence="1">
    <location>
        <begin position="136"/>
        <end position="151"/>
    </location>
</feature>
<comment type="caution">
    <text evidence="3">The sequence shown here is derived from an EMBL/GenBank/DDBJ whole genome shotgun (WGS) entry which is preliminary data.</text>
</comment>
<dbReference type="InterPro" id="IPR024752">
    <property type="entry name" value="Myb/SANT-like_dom"/>
</dbReference>
<gene>
    <name evidence="3" type="ORF">V6N11_012453</name>
</gene>
<accession>A0ABR2QB64</accession>
<evidence type="ECO:0000313" key="3">
    <source>
        <dbReference type="EMBL" id="KAK8997917.1"/>
    </source>
</evidence>
<name>A0ABR2QB64_9ROSI</name>
<feature type="region of interest" description="Disordered" evidence="1">
    <location>
        <begin position="34"/>
        <end position="169"/>
    </location>
</feature>
<protein>
    <recommendedName>
        <fullName evidence="2">Myb/SANT-like domain-containing protein</fullName>
    </recommendedName>
</protein>
<feature type="domain" description="Myb/SANT-like" evidence="2">
    <location>
        <begin position="203"/>
        <end position="291"/>
    </location>
</feature>
<feature type="region of interest" description="Disordered" evidence="1">
    <location>
        <begin position="368"/>
        <end position="413"/>
    </location>
</feature>
<sequence length="513" mass="58141">MNNVDINISYNPISLDHIFEDVDPLAEWLQEKENQLLDGQNSGGDGQDSGSLSPTYDDDRESGDRGEIRSSHRHGEEYGIDFSSGHFHHRSEFDGNMSATPSGSRERSEPRARSKEKGKDTKMHTSEGYSSRRRSTSTNHEYTDSSTSTHGPQSQRSSQDPSQAKGEGEVEVKDMIILIIRLIGKTTTRSTTTFLRSRMKIVQHEIYVVSLHEEILNGNRPGTHFKKEGWIKIVKNFENETGKPYTQRQLKNRWDLLKKEWKLWKKLKDKDTGLGWDHMKGTIDASEDWWESRLKVVPEAQRFKSAGIDPEVEGKLDQMFRGIVATGDKAWAPSSGTLPSDFFEHGDNEILDEFGEENTMNDVHVSSQVGYDENNDSPGIQSEPINVQQKRKNTETETSNLKTGKKNSSKQIKGATRLSMQIDKLCSAADNMSHATSSLTPVTDPFGIPQAIKMLDELTEEIPKTSHLYFFALNLIKNKENRIVFLSISPDIRAWWLKMEMEVSSRFSNLLAP</sequence>
<feature type="compositionally biased region" description="Polar residues" evidence="1">
    <location>
        <begin position="376"/>
        <end position="388"/>
    </location>
</feature>
<evidence type="ECO:0000256" key="1">
    <source>
        <dbReference type="SAM" id="MobiDB-lite"/>
    </source>
</evidence>
<keyword evidence="4" id="KW-1185">Reference proteome</keyword>
<reference evidence="3 4" key="1">
    <citation type="journal article" date="2024" name="G3 (Bethesda)">
        <title>Genome assembly of Hibiscus sabdariffa L. provides insights into metabolisms of medicinal natural products.</title>
        <authorList>
            <person name="Kim T."/>
        </authorList>
    </citation>
    <scope>NUCLEOTIDE SEQUENCE [LARGE SCALE GENOMIC DNA]</scope>
    <source>
        <strain evidence="3">TK-2024</strain>
        <tissue evidence="3">Old leaves</tissue>
    </source>
</reference>
<evidence type="ECO:0000313" key="4">
    <source>
        <dbReference type="Proteomes" id="UP001396334"/>
    </source>
</evidence>
<feature type="compositionally biased region" description="Low complexity" evidence="1">
    <location>
        <begin position="152"/>
        <end position="163"/>
    </location>
</feature>
<dbReference type="PANTHER" id="PTHR31704:SF37">
    <property type="entry name" value="HEAT SHOCK PROTEIN"/>
    <property type="match status" value="1"/>
</dbReference>
<organism evidence="3 4">
    <name type="scientific">Hibiscus sabdariffa</name>
    <name type="common">roselle</name>
    <dbReference type="NCBI Taxonomy" id="183260"/>
    <lineage>
        <taxon>Eukaryota</taxon>
        <taxon>Viridiplantae</taxon>
        <taxon>Streptophyta</taxon>
        <taxon>Embryophyta</taxon>
        <taxon>Tracheophyta</taxon>
        <taxon>Spermatophyta</taxon>
        <taxon>Magnoliopsida</taxon>
        <taxon>eudicotyledons</taxon>
        <taxon>Gunneridae</taxon>
        <taxon>Pentapetalae</taxon>
        <taxon>rosids</taxon>
        <taxon>malvids</taxon>
        <taxon>Malvales</taxon>
        <taxon>Malvaceae</taxon>
        <taxon>Malvoideae</taxon>
        <taxon>Hibiscus</taxon>
    </lineage>
</organism>